<proteinExistence type="predicted"/>
<reference evidence="1" key="1">
    <citation type="submission" date="2021-05" db="EMBL/GenBank/DDBJ databases">
        <authorList>
            <person name="Pan Q."/>
            <person name="Jouanno E."/>
            <person name="Zahm M."/>
            <person name="Klopp C."/>
            <person name="Cabau C."/>
            <person name="Louis A."/>
            <person name="Berthelot C."/>
            <person name="Parey E."/>
            <person name="Roest Crollius H."/>
            <person name="Montfort J."/>
            <person name="Robinson-Rechavi M."/>
            <person name="Bouchez O."/>
            <person name="Lampietro C."/>
            <person name="Lopez Roques C."/>
            <person name="Donnadieu C."/>
            <person name="Postlethwait J."/>
            <person name="Bobe J."/>
            <person name="Dillon D."/>
            <person name="Chandos A."/>
            <person name="von Hippel F."/>
            <person name="Guiguen Y."/>
        </authorList>
    </citation>
    <scope>NUCLEOTIDE SEQUENCE</scope>
    <source>
        <strain evidence="1">YG-Jan2019</strain>
    </source>
</reference>
<organism evidence="1 2">
    <name type="scientific">Dallia pectoralis</name>
    <name type="common">Alaska blackfish</name>
    <dbReference type="NCBI Taxonomy" id="75939"/>
    <lineage>
        <taxon>Eukaryota</taxon>
        <taxon>Metazoa</taxon>
        <taxon>Chordata</taxon>
        <taxon>Craniata</taxon>
        <taxon>Vertebrata</taxon>
        <taxon>Euteleostomi</taxon>
        <taxon>Actinopterygii</taxon>
        <taxon>Neopterygii</taxon>
        <taxon>Teleostei</taxon>
        <taxon>Protacanthopterygii</taxon>
        <taxon>Esociformes</taxon>
        <taxon>Umbridae</taxon>
        <taxon>Dallia</taxon>
    </lineage>
</organism>
<protein>
    <submittedName>
        <fullName evidence="1">Uncharacterized protein</fullName>
    </submittedName>
</protein>
<dbReference type="EMBL" id="CM055749">
    <property type="protein sequence ID" value="KAJ7994975.1"/>
    <property type="molecule type" value="Genomic_DNA"/>
</dbReference>
<gene>
    <name evidence="1" type="ORF">DPEC_G00255110</name>
</gene>
<evidence type="ECO:0000313" key="1">
    <source>
        <dbReference type="EMBL" id="KAJ7994975.1"/>
    </source>
</evidence>
<dbReference type="Proteomes" id="UP001157502">
    <property type="component" value="Chromosome 22"/>
</dbReference>
<accession>A0ACC2FUG2</accession>
<sequence>MKLKVCSERRLVSRTSRGRGDGVVRFAFGDERERTGQADGQDTRRAEGALMEVLFCIANKFFSVGMKMHILWGNVSASSVACESATKVRLTLGSGPHSSSTLLGMGGGPETPRCRANPNCHLNHGTALRLHLLLRTSDRAAATYDQTLLSPCTCDSSFRGP</sequence>
<evidence type="ECO:0000313" key="2">
    <source>
        <dbReference type="Proteomes" id="UP001157502"/>
    </source>
</evidence>
<comment type="caution">
    <text evidence="1">The sequence shown here is derived from an EMBL/GenBank/DDBJ whole genome shotgun (WGS) entry which is preliminary data.</text>
</comment>
<name>A0ACC2FUG2_DALPE</name>
<keyword evidence="2" id="KW-1185">Reference proteome</keyword>